<gene>
    <name evidence="3" type="ORF">UFOPK2958_00147</name>
</gene>
<dbReference type="PANTHER" id="PTHR23416">
    <property type="entry name" value="SIALIC ACID SYNTHASE-RELATED"/>
    <property type="match status" value="1"/>
</dbReference>
<dbReference type="GO" id="GO:0005829">
    <property type="term" value="C:cytosol"/>
    <property type="evidence" value="ECO:0007669"/>
    <property type="project" value="TreeGrafter"/>
</dbReference>
<dbReference type="GO" id="GO:0008374">
    <property type="term" value="F:O-acyltransferase activity"/>
    <property type="evidence" value="ECO:0007669"/>
    <property type="project" value="TreeGrafter"/>
</dbReference>
<protein>
    <submittedName>
        <fullName evidence="3">Unannotated protein</fullName>
    </submittedName>
</protein>
<comment type="similarity">
    <text evidence="1">Belongs to the transferase hexapeptide repeat family.</text>
</comment>
<dbReference type="EMBL" id="CAFAAB010000008">
    <property type="protein sequence ID" value="CAB4775177.1"/>
    <property type="molecule type" value="Genomic_DNA"/>
</dbReference>
<sequence>MRLRGWRRRCLGAVIRSVRSFLNDTAIIGEEDRYAKTFHYFGSGAALLAPQGVIYNEGYLSIGDETMVGPNVCLTAGMGPGQTMLSNPVVRIGRKCIIGRGSHIIGHWSIELGDEIQTGPYVYITDQNHGYEDIDAPVGWQATKEGAVKIGSGSWLGANVAILPGTTLGRNSVVAAGAVVRGEFPDHVVLGGVPARILRHYDEARGWVDGAPLNG</sequence>
<dbReference type="Pfam" id="PF14602">
    <property type="entry name" value="Hexapep_2"/>
    <property type="match status" value="1"/>
</dbReference>
<dbReference type="AlphaFoldDB" id="A0A6J6VXF4"/>
<dbReference type="PANTHER" id="PTHR23416:SF23">
    <property type="entry name" value="ACETYLTRANSFERASE C18B11.09C-RELATED"/>
    <property type="match status" value="1"/>
</dbReference>
<evidence type="ECO:0000256" key="2">
    <source>
        <dbReference type="ARBA" id="ARBA00022679"/>
    </source>
</evidence>
<evidence type="ECO:0000256" key="1">
    <source>
        <dbReference type="ARBA" id="ARBA00007274"/>
    </source>
</evidence>
<dbReference type="CDD" id="cd04647">
    <property type="entry name" value="LbH_MAT_like"/>
    <property type="match status" value="1"/>
</dbReference>
<dbReference type="InterPro" id="IPR051159">
    <property type="entry name" value="Hexapeptide_acetyltransf"/>
</dbReference>
<evidence type="ECO:0000313" key="3">
    <source>
        <dbReference type="EMBL" id="CAB4775177.1"/>
    </source>
</evidence>
<dbReference type="InterPro" id="IPR001451">
    <property type="entry name" value="Hexapep"/>
</dbReference>
<accession>A0A6J6VXF4</accession>
<reference evidence="3" key="1">
    <citation type="submission" date="2020-05" db="EMBL/GenBank/DDBJ databases">
        <authorList>
            <person name="Chiriac C."/>
            <person name="Salcher M."/>
            <person name="Ghai R."/>
            <person name="Kavagutti S V."/>
        </authorList>
    </citation>
    <scope>NUCLEOTIDE SEQUENCE</scope>
</reference>
<organism evidence="3">
    <name type="scientific">freshwater metagenome</name>
    <dbReference type="NCBI Taxonomy" id="449393"/>
    <lineage>
        <taxon>unclassified sequences</taxon>
        <taxon>metagenomes</taxon>
        <taxon>ecological metagenomes</taxon>
    </lineage>
</organism>
<keyword evidence="2" id="KW-0808">Transferase</keyword>
<name>A0A6J6VXF4_9ZZZZ</name>
<dbReference type="Pfam" id="PF00132">
    <property type="entry name" value="Hexapep"/>
    <property type="match status" value="1"/>
</dbReference>
<dbReference type="InterPro" id="IPR011004">
    <property type="entry name" value="Trimer_LpxA-like_sf"/>
</dbReference>
<proteinExistence type="inferred from homology"/>
<dbReference type="SUPFAM" id="SSF51161">
    <property type="entry name" value="Trimeric LpxA-like enzymes"/>
    <property type="match status" value="1"/>
</dbReference>
<dbReference type="Gene3D" id="2.160.10.10">
    <property type="entry name" value="Hexapeptide repeat proteins"/>
    <property type="match status" value="1"/>
</dbReference>